<dbReference type="EMBL" id="JAADYS010000001">
    <property type="protein sequence ID" value="KAF4473102.1"/>
    <property type="molecule type" value="Genomic_DNA"/>
</dbReference>
<feature type="region of interest" description="Disordered" evidence="1">
    <location>
        <begin position="93"/>
        <end position="117"/>
    </location>
</feature>
<feature type="region of interest" description="Disordered" evidence="1">
    <location>
        <begin position="1"/>
        <end position="68"/>
    </location>
</feature>
<keyword evidence="3" id="KW-1185">Reference proteome</keyword>
<evidence type="ECO:0000256" key="1">
    <source>
        <dbReference type="SAM" id="MobiDB-lite"/>
    </source>
</evidence>
<comment type="caution">
    <text evidence="2">The sequence shown here is derived from an EMBL/GenBank/DDBJ whole genome shotgun (WGS) entry which is preliminary data.</text>
</comment>
<accession>A0A8H4PJ77</accession>
<name>A0A8H4PJ77_9HYPO</name>
<evidence type="ECO:0000313" key="3">
    <source>
        <dbReference type="Proteomes" id="UP000554235"/>
    </source>
</evidence>
<evidence type="ECO:0000313" key="2">
    <source>
        <dbReference type="EMBL" id="KAF4473102.1"/>
    </source>
</evidence>
<proteinExistence type="predicted"/>
<organism evidence="2 3">
    <name type="scientific">Fusarium albosuccineum</name>
    <dbReference type="NCBI Taxonomy" id="1237068"/>
    <lineage>
        <taxon>Eukaryota</taxon>
        <taxon>Fungi</taxon>
        <taxon>Dikarya</taxon>
        <taxon>Ascomycota</taxon>
        <taxon>Pezizomycotina</taxon>
        <taxon>Sordariomycetes</taxon>
        <taxon>Hypocreomycetidae</taxon>
        <taxon>Hypocreales</taxon>
        <taxon>Nectriaceae</taxon>
        <taxon>Fusarium</taxon>
        <taxon>Fusarium decemcellulare species complex</taxon>
    </lineage>
</organism>
<sequence length="288" mass="30961">MTPTCAQPVACSSDHQASDFGFLSDSPGSGDDFPPSFIRSWTLRLSRPSANPEKHGPGDPFAGGGPSLQSSPLLEVRCYRELQFLSPMSSAMRLQAPETASPSDEEESSCDHDDLQTGRSEILMSTGPEDKRQGRQSAVDGHSGLVPARQFLSSAKVKVLRHAPPAQYDQALVCLVTSSEWTFPATGTPQARRLRPQAFPSGSAGPPLFGTLTLTLALTRPRLFLTCPADAVQHDAARAAEVKARPKAKATSMLSEHKHKHFPERKEGLTRSDWAPASLVHCASLPSP</sequence>
<dbReference type="AlphaFoldDB" id="A0A8H4PJ77"/>
<reference evidence="2 3" key="1">
    <citation type="submission" date="2020-01" db="EMBL/GenBank/DDBJ databases">
        <title>Identification and distribution of gene clusters putatively required for synthesis of sphingolipid metabolism inhibitors in phylogenetically diverse species of the filamentous fungus Fusarium.</title>
        <authorList>
            <person name="Kim H.-S."/>
            <person name="Busman M."/>
            <person name="Brown D.W."/>
            <person name="Divon H."/>
            <person name="Uhlig S."/>
            <person name="Proctor R.H."/>
        </authorList>
    </citation>
    <scope>NUCLEOTIDE SEQUENCE [LARGE SCALE GENOMIC DNA]</scope>
    <source>
        <strain evidence="2 3">NRRL 20459</strain>
    </source>
</reference>
<gene>
    <name evidence="2" type="ORF">FALBO_3</name>
</gene>
<protein>
    <submittedName>
        <fullName evidence="2">Uncharacterized protein</fullName>
    </submittedName>
</protein>
<dbReference type="Proteomes" id="UP000554235">
    <property type="component" value="Unassembled WGS sequence"/>
</dbReference>